<dbReference type="AlphaFoldDB" id="A0A1H2APP7"/>
<dbReference type="Pfam" id="PF00583">
    <property type="entry name" value="Acetyltransf_1"/>
    <property type="match status" value="1"/>
</dbReference>
<feature type="domain" description="N-acetyltransferase" evidence="1">
    <location>
        <begin position="2"/>
        <end position="152"/>
    </location>
</feature>
<dbReference type="Proteomes" id="UP000198688">
    <property type="component" value="Chromosome I"/>
</dbReference>
<dbReference type="InterPro" id="IPR016181">
    <property type="entry name" value="Acyl_CoA_acyltransferase"/>
</dbReference>
<reference evidence="2 3" key="1">
    <citation type="submission" date="2016-10" db="EMBL/GenBank/DDBJ databases">
        <authorList>
            <person name="de Groot N.N."/>
        </authorList>
    </citation>
    <scope>NUCLEOTIDE SEQUENCE [LARGE SCALE GENOMIC DNA]</scope>
    <source>
        <strain evidence="2 3">DSM 43941</strain>
    </source>
</reference>
<dbReference type="STRING" id="113562.SAMN04489716_4011"/>
<dbReference type="RefSeq" id="WP_197686299.1">
    <property type="nucleotide sequence ID" value="NZ_BOMJ01000015.1"/>
</dbReference>
<dbReference type="PROSITE" id="PS51186">
    <property type="entry name" value="GNAT"/>
    <property type="match status" value="1"/>
</dbReference>
<dbReference type="GO" id="GO:0016747">
    <property type="term" value="F:acyltransferase activity, transferring groups other than amino-acyl groups"/>
    <property type="evidence" value="ECO:0007669"/>
    <property type="project" value="InterPro"/>
</dbReference>
<protein>
    <submittedName>
        <fullName evidence="2">Protein N-acetyltransferase, RimJ/RimL family</fullName>
    </submittedName>
</protein>
<name>A0A1H2APP7_9ACTN</name>
<keyword evidence="3" id="KW-1185">Reference proteome</keyword>
<sequence length="158" mass="17803">MTLLRTAVPADLEAILDVQQEGSIRSLSHIFPQDRHPFPRAELAERWSEEITDPAVRVLVILRHGEVAGFAALKDDQLLHLGTSVESWGSGLASAAHAEILALLPENPRLWVFTGNHRARRFYAKHGWEPTGRTRPTAFEPHPELLEYRWVQSSQDAT</sequence>
<dbReference type="Gene3D" id="3.40.630.30">
    <property type="match status" value="1"/>
</dbReference>
<evidence type="ECO:0000313" key="3">
    <source>
        <dbReference type="Proteomes" id="UP000198688"/>
    </source>
</evidence>
<keyword evidence="2" id="KW-0808">Transferase</keyword>
<evidence type="ECO:0000259" key="1">
    <source>
        <dbReference type="PROSITE" id="PS51186"/>
    </source>
</evidence>
<evidence type="ECO:0000313" key="2">
    <source>
        <dbReference type="EMBL" id="SDT48025.1"/>
    </source>
</evidence>
<dbReference type="InterPro" id="IPR000182">
    <property type="entry name" value="GNAT_dom"/>
</dbReference>
<organism evidence="2 3">
    <name type="scientific">Actinoplanes derwentensis</name>
    <dbReference type="NCBI Taxonomy" id="113562"/>
    <lineage>
        <taxon>Bacteria</taxon>
        <taxon>Bacillati</taxon>
        <taxon>Actinomycetota</taxon>
        <taxon>Actinomycetes</taxon>
        <taxon>Micromonosporales</taxon>
        <taxon>Micromonosporaceae</taxon>
        <taxon>Actinoplanes</taxon>
    </lineage>
</organism>
<accession>A0A1H2APP7</accession>
<dbReference type="EMBL" id="LT629758">
    <property type="protein sequence ID" value="SDT48025.1"/>
    <property type="molecule type" value="Genomic_DNA"/>
</dbReference>
<proteinExistence type="predicted"/>
<dbReference type="SUPFAM" id="SSF55729">
    <property type="entry name" value="Acyl-CoA N-acyltransferases (Nat)"/>
    <property type="match status" value="1"/>
</dbReference>
<gene>
    <name evidence="2" type="ORF">SAMN04489716_4011</name>
</gene>